<evidence type="ECO:0000313" key="5">
    <source>
        <dbReference type="EMBL" id="MBM6619762.1"/>
    </source>
</evidence>
<proteinExistence type="predicted"/>
<evidence type="ECO:0000313" key="6">
    <source>
        <dbReference type="Proteomes" id="UP001518925"/>
    </source>
</evidence>
<dbReference type="InterPro" id="IPR052913">
    <property type="entry name" value="Glycopeptide_resist_protein"/>
</dbReference>
<accession>A0ABS2DMN2</accession>
<keyword evidence="3" id="KW-0472">Membrane</keyword>
<dbReference type="Proteomes" id="UP001518925">
    <property type="component" value="Unassembled WGS sequence"/>
</dbReference>
<dbReference type="Gene3D" id="2.20.230.10">
    <property type="entry name" value="Resuscitation-promoting factor rpfb"/>
    <property type="match status" value="1"/>
</dbReference>
<feature type="compositionally biased region" description="Acidic residues" evidence="2">
    <location>
        <begin position="379"/>
        <end position="403"/>
    </location>
</feature>
<dbReference type="Pfam" id="PF07501">
    <property type="entry name" value="G5"/>
    <property type="match status" value="1"/>
</dbReference>
<reference evidence="5 6" key="1">
    <citation type="submission" date="2021-02" db="EMBL/GenBank/DDBJ databases">
        <title>Bacillus sp. RD4P76, an endophyte from a halophyte.</title>
        <authorList>
            <person name="Sun J.-Q."/>
        </authorList>
    </citation>
    <scope>NUCLEOTIDE SEQUENCE [LARGE SCALE GENOMIC DNA]</scope>
    <source>
        <strain evidence="5 6">RD4P76</strain>
    </source>
</reference>
<keyword evidence="3" id="KW-0812">Transmembrane</keyword>
<evidence type="ECO:0000259" key="4">
    <source>
        <dbReference type="PROSITE" id="PS51109"/>
    </source>
</evidence>
<feature type="domain" description="G5" evidence="4">
    <location>
        <begin position="294"/>
        <end position="375"/>
    </location>
</feature>
<dbReference type="PROSITE" id="PS51109">
    <property type="entry name" value="G5"/>
    <property type="match status" value="1"/>
</dbReference>
<dbReference type="InterPro" id="IPR011098">
    <property type="entry name" value="G5_dom"/>
</dbReference>
<keyword evidence="3" id="KW-1133">Transmembrane helix</keyword>
<dbReference type="PANTHER" id="PTHR35788:SF1">
    <property type="entry name" value="EXPORTED PROTEIN"/>
    <property type="match status" value="1"/>
</dbReference>
<evidence type="ECO:0000256" key="3">
    <source>
        <dbReference type="SAM" id="Phobius"/>
    </source>
</evidence>
<feature type="region of interest" description="Disordered" evidence="2">
    <location>
        <begin position="376"/>
        <end position="403"/>
    </location>
</feature>
<organism evidence="5 6">
    <name type="scientific">Bacillus suaedaesalsae</name>
    <dbReference type="NCBI Taxonomy" id="2810349"/>
    <lineage>
        <taxon>Bacteria</taxon>
        <taxon>Bacillati</taxon>
        <taxon>Bacillota</taxon>
        <taxon>Bacilli</taxon>
        <taxon>Bacillales</taxon>
        <taxon>Bacillaceae</taxon>
        <taxon>Bacillus</taxon>
    </lineage>
</organism>
<keyword evidence="6" id="KW-1185">Reference proteome</keyword>
<gene>
    <name evidence="5" type="ORF">JR050_19040</name>
</gene>
<dbReference type="SMART" id="SM01208">
    <property type="entry name" value="G5"/>
    <property type="match status" value="1"/>
</dbReference>
<keyword evidence="1" id="KW-0732">Signal</keyword>
<dbReference type="PANTHER" id="PTHR35788">
    <property type="entry name" value="EXPORTED PROTEIN-RELATED"/>
    <property type="match status" value="1"/>
</dbReference>
<sequence length="403" mass="45503">MRKSETVHVFLILFVGVIFILGFSRIGAITFDKYSEDIFEVGTIIGNVDVSGITQENATEILLKEFNRWKSESTISILIMEEEKIVPNDTFTPNFTESVHQAGDGETSPLAIDINDKLFEKVIQALPEDIPLSDYERGKLKQDILEIPSTLQYGQFSFDIYDYVSAESAVSIIAEETIKINSVQAAELTGEVGENFTFRINGASQISLLDELSSVSEEHLNMIGTVLYKAILSTNFQVLERHISKQAPEQSIVGYETKMKRDEMDFIFYNPNKSEYVAHFTIKDSEVTVQIKGVPLLNEYSIELTKKSFNPKSIVQMDPKLSIGSVRMIEKGEKGYLIKVTRSKKSKNGEVIDKELMAEDFYPPVHQVILSSVIPKDVPEEEIEETDEESNNPELEQVIEDNE</sequence>
<protein>
    <submittedName>
        <fullName evidence="5">G5 domain-containing protein</fullName>
    </submittedName>
</protein>
<evidence type="ECO:0000256" key="1">
    <source>
        <dbReference type="ARBA" id="ARBA00022729"/>
    </source>
</evidence>
<name>A0ABS2DMN2_9BACI</name>
<dbReference type="EMBL" id="JAFELM010000044">
    <property type="protein sequence ID" value="MBM6619762.1"/>
    <property type="molecule type" value="Genomic_DNA"/>
</dbReference>
<feature type="transmembrane region" description="Helical" evidence="3">
    <location>
        <begin position="7"/>
        <end position="28"/>
    </location>
</feature>
<dbReference type="RefSeq" id="WP_204205242.1">
    <property type="nucleotide sequence ID" value="NZ_JAFELM010000044.1"/>
</dbReference>
<evidence type="ECO:0000256" key="2">
    <source>
        <dbReference type="SAM" id="MobiDB-lite"/>
    </source>
</evidence>
<comment type="caution">
    <text evidence="5">The sequence shown here is derived from an EMBL/GenBank/DDBJ whole genome shotgun (WGS) entry which is preliminary data.</text>
</comment>